<reference evidence="1" key="1">
    <citation type="submission" date="2022-05" db="EMBL/GenBank/DDBJ databases">
        <title>Sphingomonas sp. strain MG17 Genome sequencing and assembly.</title>
        <authorList>
            <person name="Kim I."/>
        </authorList>
    </citation>
    <scope>NUCLEOTIDE SEQUENCE</scope>
    <source>
        <strain evidence="1">MG17</strain>
    </source>
</reference>
<accession>A0A9X2HP09</accession>
<dbReference type="AlphaFoldDB" id="A0A9X2HP09"/>
<dbReference type="SUPFAM" id="SSF74653">
    <property type="entry name" value="TolA/TonB C-terminal domain"/>
    <property type="match status" value="1"/>
</dbReference>
<gene>
    <name evidence="1" type="ORF">M9978_02870</name>
</gene>
<dbReference type="Proteomes" id="UP001139451">
    <property type="component" value="Unassembled WGS sequence"/>
</dbReference>
<sequence length="225" mass="23515">MTLLLSSRSRQRRAATLISWRFASKEIKGTTTPTVASLSFQPSPRVIKGRASVSKLPDGMHAIWMQGVSPAVLDGLSEARTVAIAVTSDISGAVAVPAAAKAVAALRKCEADQLIEWGADAAQFAPGGKTPVALKDRDAWLSNTELMAVAKISGQSVDAVFRVAVSTSGAIDDCSLVSTNVDKAVEKAACTAVRNRRLFTPATDASGNPVRGVATFRVALLRQPG</sequence>
<organism evidence="1 2">
    <name type="scientific">Sphingomonas tagetis</name>
    <dbReference type="NCBI Taxonomy" id="2949092"/>
    <lineage>
        <taxon>Bacteria</taxon>
        <taxon>Pseudomonadati</taxon>
        <taxon>Pseudomonadota</taxon>
        <taxon>Alphaproteobacteria</taxon>
        <taxon>Sphingomonadales</taxon>
        <taxon>Sphingomonadaceae</taxon>
        <taxon>Sphingomonas</taxon>
    </lineage>
</organism>
<evidence type="ECO:0000313" key="1">
    <source>
        <dbReference type="EMBL" id="MCP3729360.1"/>
    </source>
</evidence>
<dbReference type="EMBL" id="JAMLDX010000002">
    <property type="protein sequence ID" value="MCP3729360.1"/>
    <property type="molecule type" value="Genomic_DNA"/>
</dbReference>
<protein>
    <submittedName>
        <fullName evidence="1">Energy transducer TonB</fullName>
    </submittedName>
</protein>
<dbReference type="RefSeq" id="WP_254291353.1">
    <property type="nucleotide sequence ID" value="NZ_JAMLDX010000002.1"/>
</dbReference>
<keyword evidence="2" id="KW-1185">Reference proteome</keyword>
<name>A0A9X2HP09_9SPHN</name>
<comment type="caution">
    <text evidence="1">The sequence shown here is derived from an EMBL/GenBank/DDBJ whole genome shotgun (WGS) entry which is preliminary data.</text>
</comment>
<proteinExistence type="predicted"/>
<evidence type="ECO:0000313" key="2">
    <source>
        <dbReference type="Proteomes" id="UP001139451"/>
    </source>
</evidence>